<feature type="compositionally biased region" description="Polar residues" evidence="1">
    <location>
        <begin position="94"/>
        <end position="105"/>
    </location>
</feature>
<name>A0A0B6Z1E0_9EUPU</name>
<reference evidence="2" key="1">
    <citation type="submission" date="2014-12" db="EMBL/GenBank/DDBJ databases">
        <title>Insight into the proteome of Arion vulgaris.</title>
        <authorList>
            <person name="Aradska J."/>
            <person name="Bulat T."/>
            <person name="Smidak R."/>
            <person name="Sarate P."/>
            <person name="Gangsoo J."/>
            <person name="Sialana F."/>
            <person name="Bilban M."/>
            <person name="Lubec G."/>
        </authorList>
    </citation>
    <scope>NUCLEOTIDE SEQUENCE</scope>
    <source>
        <tissue evidence="2">Skin</tissue>
    </source>
</reference>
<accession>A0A0B6Z1E0</accession>
<dbReference type="EMBL" id="HACG01015529">
    <property type="protein sequence ID" value="CEK62394.1"/>
    <property type="molecule type" value="Transcribed_RNA"/>
</dbReference>
<feature type="compositionally biased region" description="Basic and acidic residues" evidence="1">
    <location>
        <begin position="38"/>
        <end position="49"/>
    </location>
</feature>
<sequence length="111" mass="12800">MSDSSFDSDSENDEVEAVAPRVTYDSLIRSSNHSKKHLSQEHLSERRLPENINNNRGPSKNPSVLSNFPPEFDERFRSINFITKHKHGKPEHVTSYTPNSDVQNLSDEEYR</sequence>
<feature type="non-terminal residue" evidence="2">
    <location>
        <position position="111"/>
    </location>
</feature>
<evidence type="ECO:0000256" key="1">
    <source>
        <dbReference type="SAM" id="MobiDB-lite"/>
    </source>
</evidence>
<gene>
    <name evidence="2" type="primary">ORF45061</name>
</gene>
<organism evidence="2">
    <name type="scientific">Arion vulgaris</name>
    <dbReference type="NCBI Taxonomy" id="1028688"/>
    <lineage>
        <taxon>Eukaryota</taxon>
        <taxon>Metazoa</taxon>
        <taxon>Spiralia</taxon>
        <taxon>Lophotrochozoa</taxon>
        <taxon>Mollusca</taxon>
        <taxon>Gastropoda</taxon>
        <taxon>Heterobranchia</taxon>
        <taxon>Euthyneura</taxon>
        <taxon>Panpulmonata</taxon>
        <taxon>Eupulmonata</taxon>
        <taxon>Stylommatophora</taxon>
        <taxon>Helicina</taxon>
        <taxon>Arionoidea</taxon>
        <taxon>Arionidae</taxon>
        <taxon>Arion</taxon>
    </lineage>
</organism>
<feature type="region of interest" description="Disordered" evidence="1">
    <location>
        <begin position="1"/>
        <end position="69"/>
    </location>
</feature>
<evidence type="ECO:0000313" key="2">
    <source>
        <dbReference type="EMBL" id="CEK62394.1"/>
    </source>
</evidence>
<protein>
    <submittedName>
        <fullName evidence="2">Uncharacterized protein</fullName>
    </submittedName>
</protein>
<feature type="compositionally biased region" description="Acidic residues" evidence="1">
    <location>
        <begin position="1"/>
        <end position="16"/>
    </location>
</feature>
<feature type="region of interest" description="Disordered" evidence="1">
    <location>
        <begin position="86"/>
        <end position="111"/>
    </location>
</feature>
<feature type="compositionally biased region" description="Polar residues" evidence="1">
    <location>
        <begin position="51"/>
        <end position="66"/>
    </location>
</feature>
<dbReference type="AlphaFoldDB" id="A0A0B6Z1E0"/>
<proteinExistence type="predicted"/>